<reference evidence="1" key="1">
    <citation type="journal article" date="2014" name="Int. J. Syst. Evol. Microbiol.">
        <title>Complete genome sequence of Corynebacterium casei LMG S-19264T (=DSM 44701T), isolated from a smear-ripened cheese.</title>
        <authorList>
            <consortium name="US DOE Joint Genome Institute (JGI-PGF)"/>
            <person name="Walter F."/>
            <person name="Albersmeier A."/>
            <person name="Kalinowski J."/>
            <person name="Ruckert C."/>
        </authorList>
    </citation>
    <scope>NUCLEOTIDE SEQUENCE</scope>
    <source>
        <strain evidence="1">JCM 4633</strain>
    </source>
</reference>
<dbReference type="EMBL" id="BMVB01000003">
    <property type="protein sequence ID" value="GHC39173.1"/>
    <property type="molecule type" value="Genomic_DNA"/>
</dbReference>
<dbReference type="Proteomes" id="UP000646244">
    <property type="component" value="Unassembled WGS sequence"/>
</dbReference>
<dbReference type="InterPro" id="IPR006765">
    <property type="entry name" value="Polyketide_synth_cyclase"/>
</dbReference>
<evidence type="ECO:0000313" key="2">
    <source>
        <dbReference type="Proteomes" id="UP000646244"/>
    </source>
</evidence>
<dbReference type="Gene3D" id="3.30.70.1090">
    <property type="entry name" value="Dimeric alpha+beta barrel"/>
    <property type="match status" value="1"/>
</dbReference>
<dbReference type="GO" id="GO:0030639">
    <property type="term" value="P:polyketide biosynthetic process"/>
    <property type="evidence" value="ECO:0007669"/>
    <property type="project" value="InterPro"/>
</dbReference>
<dbReference type="SUPFAM" id="SSF54909">
    <property type="entry name" value="Dimeric alpha+beta barrel"/>
    <property type="match status" value="1"/>
</dbReference>
<gene>
    <name evidence="1" type="ORF">GCM10010507_11110</name>
</gene>
<dbReference type="RefSeq" id="WP_190108495.1">
    <property type="nucleotide sequence ID" value="NZ_BMVB01000003.1"/>
</dbReference>
<dbReference type="InterPro" id="IPR011008">
    <property type="entry name" value="Dimeric_a/b-barrel"/>
</dbReference>
<reference evidence="1" key="2">
    <citation type="submission" date="2020-09" db="EMBL/GenBank/DDBJ databases">
        <authorList>
            <person name="Sun Q."/>
            <person name="Ohkuma M."/>
        </authorList>
    </citation>
    <scope>NUCLEOTIDE SEQUENCE</scope>
    <source>
        <strain evidence="1">JCM 4633</strain>
    </source>
</reference>
<proteinExistence type="predicted"/>
<comment type="caution">
    <text evidence="1">The sequence shown here is derived from an EMBL/GenBank/DDBJ whole genome shotgun (WGS) entry which is preliminary data.</text>
</comment>
<accession>A0A918TBF6</accession>
<dbReference type="InterPro" id="IPR038474">
    <property type="entry name" value="Polyketide_synth_cyclase_sf"/>
</dbReference>
<sequence>MTHRTLIVARMDPRDEPSVRDLFAQSDRGPLPDLVGVLRRDLFSYHGLYFHLLETREDVGARLDRARATEEFAALNERLARHITPYLPDWKEPRDAMAHHFYHYAPPST</sequence>
<evidence type="ECO:0000313" key="1">
    <source>
        <dbReference type="EMBL" id="GHC39173.1"/>
    </source>
</evidence>
<dbReference type="Pfam" id="PF04673">
    <property type="entry name" value="Cyclase_polyket"/>
    <property type="match status" value="1"/>
</dbReference>
<name>A0A918TBF6_STRCJ</name>
<protein>
    <submittedName>
        <fullName evidence="1">Polyketide synthase</fullName>
    </submittedName>
</protein>
<dbReference type="AlphaFoldDB" id="A0A918TBF6"/>
<organism evidence="1 2">
    <name type="scientific">Streptomyces cinnamoneus</name>
    <name type="common">Streptoverticillium cinnamoneum</name>
    <dbReference type="NCBI Taxonomy" id="53446"/>
    <lineage>
        <taxon>Bacteria</taxon>
        <taxon>Bacillati</taxon>
        <taxon>Actinomycetota</taxon>
        <taxon>Actinomycetes</taxon>
        <taxon>Kitasatosporales</taxon>
        <taxon>Streptomycetaceae</taxon>
        <taxon>Streptomyces</taxon>
        <taxon>Streptomyces cinnamoneus group</taxon>
    </lineage>
</organism>